<evidence type="ECO:0000313" key="2">
    <source>
        <dbReference type="Proteomes" id="UP001500021"/>
    </source>
</evidence>
<keyword evidence="2" id="KW-1185">Reference proteome</keyword>
<protein>
    <submittedName>
        <fullName evidence="1">Uncharacterized protein</fullName>
    </submittedName>
</protein>
<organism evidence="1 2">
    <name type="scientific">Colwellia asteriadis</name>
    <dbReference type="NCBI Taxonomy" id="517723"/>
    <lineage>
        <taxon>Bacteria</taxon>
        <taxon>Pseudomonadati</taxon>
        <taxon>Pseudomonadota</taxon>
        <taxon>Gammaproteobacteria</taxon>
        <taxon>Alteromonadales</taxon>
        <taxon>Colwelliaceae</taxon>
        <taxon>Colwellia</taxon>
    </lineage>
</organism>
<sequence>MIYLTWQDKPELELLGKHIFHKTKGGIPLIGTYPYGETNIGEYLGKVIEVNGTNRIYYLNLESIKKYVSIVGVGFVCESDFELEHIQSIKEKAFLKFKKSMSEISQEMREAINDFSK</sequence>
<proteinExistence type="predicted"/>
<dbReference type="Proteomes" id="UP001500021">
    <property type="component" value="Unassembled WGS sequence"/>
</dbReference>
<dbReference type="EMBL" id="BAAAFA010000007">
    <property type="protein sequence ID" value="GAA0818498.1"/>
    <property type="molecule type" value="Genomic_DNA"/>
</dbReference>
<evidence type="ECO:0000313" key="1">
    <source>
        <dbReference type="EMBL" id="GAA0818498.1"/>
    </source>
</evidence>
<gene>
    <name evidence="1" type="ORF">GCM10009111_21260</name>
</gene>
<name>A0ABP3WMP8_9GAMM</name>
<comment type="caution">
    <text evidence="1">The sequence shown here is derived from an EMBL/GenBank/DDBJ whole genome shotgun (WGS) entry which is preliminary data.</text>
</comment>
<accession>A0ABP3WMP8</accession>
<dbReference type="RefSeq" id="WP_343817410.1">
    <property type="nucleotide sequence ID" value="NZ_BAAAFA010000007.1"/>
</dbReference>
<reference evidence="2" key="1">
    <citation type="journal article" date="2019" name="Int. J. Syst. Evol. Microbiol.">
        <title>The Global Catalogue of Microorganisms (GCM) 10K type strain sequencing project: providing services to taxonomists for standard genome sequencing and annotation.</title>
        <authorList>
            <consortium name="The Broad Institute Genomics Platform"/>
            <consortium name="The Broad Institute Genome Sequencing Center for Infectious Disease"/>
            <person name="Wu L."/>
            <person name="Ma J."/>
        </authorList>
    </citation>
    <scope>NUCLEOTIDE SEQUENCE [LARGE SCALE GENOMIC DNA]</scope>
    <source>
        <strain evidence="2">JCM 15608</strain>
    </source>
</reference>